<dbReference type="InterPro" id="IPR052016">
    <property type="entry name" value="Bact_Sigma-Reg"/>
</dbReference>
<dbReference type="InterPro" id="IPR003018">
    <property type="entry name" value="GAF"/>
</dbReference>
<dbReference type="InterPro" id="IPR036457">
    <property type="entry name" value="PPM-type-like_dom_sf"/>
</dbReference>
<feature type="domain" description="PPM-type phosphatase" evidence="3">
    <location>
        <begin position="545"/>
        <end position="765"/>
    </location>
</feature>
<dbReference type="CDD" id="cd16936">
    <property type="entry name" value="HATPase_RsbW-like"/>
    <property type="match status" value="1"/>
</dbReference>
<organism evidence="4 5">
    <name type="scientific">Parafrankia irregularis</name>
    <dbReference type="NCBI Taxonomy" id="795642"/>
    <lineage>
        <taxon>Bacteria</taxon>
        <taxon>Bacillati</taxon>
        <taxon>Actinomycetota</taxon>
        <taxon>Actinomycetes</taxon>
        <taxon>Frankiales</taxon>
        <taxon>Frankiaceae</taxon>
        <taxon>Parafrankia</taxon>
    </lineage>
</organism>
<dbReference type="EMBL" id="FAOZ01000020">
    <property type="protein sequence ID" value="CUU58594.1"/>
    <property type="molecule type" value="Genomic_DNA"/>
</dbReference>
<dbReference type="SUPFAM" id="SSF81606">
    <property type="entry name" value="PP2C-like"/>
    <property type="match status" value="1"/>
</dbReference>
<dbReference type="AlphaFoldDB" id="A0A0S4QU82"/>
<dbReference type="InterPro" id="IPR003594">
    <property type="entry name" value="HATPase_dom"/>
</dbReference>
<dbReference type="Gene3D" id="3.30.565.10">
    <property type="entry name" value="Histidine kinase-like ATPase, C-terminal domain"/>
    <property type="match status" value="1"/>
</dbReference>
<dbReference type="Proteomes" id="UP000198802">
    <property type="component" value="Unassembled WGS sequence"/>
</dbReference>
<dbReference type="PANTHER" id="PTHR43156">
    <property type="entry name" value="STAGE II SPORULATION PROTEIN E-RELATED"/>
    <property type="match status" value="1"/>
</dbReference>
<dbReference type="Pfam" id="PF13492">
    <property type="entry name" value="GAF_3"/>
    <property type="match status" value="1"/>
</dbReference>
<accession>A0A0S4QU82</accession>
<dbReference type="Pfam" id="PF07228">
    <property type="entry name" value="SpoIIE"/>
    <property type="match status" value="1"/>
</dbReference>
<feature type="region of interest" description="Disordered" evidence="2">
    <location>
        <begin position="169"/>
        <end position="230"/>
    </location>
</feature>
<gene>
    <name evidence="4" type="ORF">Ga0074812_12093</name>
</gene>
<reference evidence="5" key="1">
    <citation type="submission" date="2015-11" db="EMBL/GenBank/DDBJ databases">
        <authorList>
            <person name="Varghese N."/>
        </authorList>
    </citation>
    <scope>NUCLEOTIDE SEQUENCE [LARGE SCALE GENOMIC DNA]</scope>
    <source>
        <strain evidence="5">DSM 45899</strain>
    </source>
</reference>
<dbReference type="InterPro" id="IPR001932">
    <property type="entry name" value="PPM-type_phosphatase-like_dom"/>
</dbReference>
<keyword evidence="1" id="KW-0378">Hydrolase</keyword>
<dbReference type="Pfam" id="PF13581">
    <property type="entry name" value="HATPase_c_2"/>
    <property type="match status" value="1"/>
</dbReference>
<evidence type="ECO:0000256" key="2">
    <source>
        <dbReference type="SAM" id="MobiDB-lite"/>
    </source>
</evidence>
<dbReference type="Gene3D" id="3.30.450.40">
    <property type="match status" value="1"/>
</dbReference>
<dbReference type="RefSeq" id="WP_091281926.1">
    <property type="nucleotide sequence ID" value="NZ_FAOZ01000020.1"/>
</dbReference>
<proteinExistence type="predicted"/>
<protein>
    <submittedName>
        <fullName evidence="4">Serine phosphatase RsbU, regulator of sigma subunit</fullName>
    </submittedName>
</protein>
<dbReference type="Gene3D" id="3.60.40.10">
    <property type="entry name" value="PPM-type phosphatase domain"/>
    <property type="match status" value="1"/>
</dbReference>
<evidence type="ECO:0000313" key="5">
    <source>
        <dbReference type="Proteomes" id="UP000198802"/>
    </source>
</evidence>
<evidence type="ECO:0000259" key="3">
    <source>
        <dbReference type="SMART" id="SM00331"/>
    </source>
</evidence>
<sequence length="767" mass="79006">MNADPAAGDRVAPPRSVELPPTADSPRSARRFVQDVLRGNLDEDTLDSALLLVTELVTNVVVHAGTVATVGITLESAGVRVSVSDRHPVRIGVGRRETQVVRPRPAAPDDLESLDGLGLEGLDGSPDGLEGLREDGRGLALVDALASSWGTEHVAGGKTVWFRLTAAASAQPPEGTPTGAARGAEGAASTEGRSGAGNAPNADGTRTTERAEGAAVVAPSDPGSAGVPPRLPRLIARDTARALSAEGEVSELLAQLLDALPASGGVVRRPAADGVRVETVAAMGRAGTDAQARVFPLDPTQDSLGELLLWPSVEGTASGAVGPADSHTQGRAEGHSEGHHGFDVERVQLVSRWMALALGGGDMRRAEERRIGMLSFLAEASDLLAGNLDLARSLALLARLPVPRLAQWCAVYLNHEGANPTLEAFGHAEESQTAALTRAAVDPDGALMAAVRAARGDQVQMVTAFGGPALVVVLQARRRVLGVLALGRAPGHAFLADEMDLLADLARRAAFAVDNARLYSRQVELAGTLQAGLRPPALPNIPGIDLGSAYGAAQSAGLDVGGDFFDLIHGPNGWTVAIGDVCGKGAEAATVTGVARAVLRLLTGRGAALEELLLELNRALRDTATAGNARFCTMAAASMLPLAGGNARFHLHLAGHPQPVVLHQDGSASLVGLAGTLLGVLDDDEISFPGLELQLQAGESLVLYTDGVVEARQGRELFGEQRLVNAVAGCHGLSAQGVADRVLSAAERFAGGNLRDDVAILVARVAD</sequence>
<dbReference type="PANTHER" id="PTHR43156:SF2">
    <property type="entry name" value="STAGE II SPORULATION PROTEIN E"/>
    <property type="match status" value="1"/>
</dbReference>
<evidence type="ECO:0000313" key="4">
    <source>
        <dbReference type="EMBL" id="CUU58594.1"/>
    </source>
</evidence>
<dbReference type="InterPro" id="IPR029016">
    <property type="entry name" value="GAF-like_dom_sf"/>
</dbReference>
<keyword evidence="5" id="KW-1185">Reference proteome</keyword>
<dbReference type="SUPFAM" id="SSF55781">
    <property type="entry name" value="GAF domain-like"/>
    <property type="match status" value="1"/>
</dbReference>
<evidence type="ECO:0000256" key="1">
    <source>
        <dbReference type="ARBA" id="ARBA00022801"/>
    </source>
</evidence>
<feature type="region of interest" description="Disordered" evidence="2">
    <location>
        <begin position="1"/>
        <end position="28"/>
    </location>
</feature>
<name>A0A0S4QU82_9ACTN</name>
<dbReference type="InterPro" id="IPR036890">
    <property type="entry name" value="HATPase_C_sf"/>
</dbReference>
<dbReference type="GO" id="GO:0016791">
    <property type="term" value="F:phosphatase activity"/>
    <property type="evidence" value="ECO:0007669"/>
    <property type="project" value="TreeGrafter"/>
</dbReference>
<dbReference type="SMART" id="SM00331">
    <property type="entry name" value="PP2C_SIG"/>
    <property type="match status" value="1"/>
</dbReference>